<dbReference type="CDD" id="cd17646">
    <property type="entry name" value="A_NRPS_AB3403-like"/>
    <property type="match status" value="1"/>
</dbReference>
<dbReference type="Pfam" id="PF13193">
    <property type="entry name" value="AMP-binding_C"/>
    <property type="match status" value="2"/>
</dbReference>
<dbReference type="Gene3D" id="2.30.38.10">
    <property type="entry name" value="Luciferase, Domain 3"/>
    <property type="match status" value="1"/>
</dbReference>
<evidence type="ECO:0000256" key="2">
    <source>
        <dbReference type="ARBA" id="ARBA00022450"/>
    </source>
</evidence>
<dbReference type="GO" id="GO:0005737">
    <property type="term" value="C:cytoplasm"/>
    <property type="evidence" value="ECO:0007669"/>
    <property type="project" value="TreeGrafter"/>
</dbReference>
<dbReference type="InterPro" id="IPR001242">
    <property type="entry name" value="Condensation_dom"/>
</dbReference>
<dbReference type="GO" id="GO:0031177">
    <property type="term" value="F:phosphopantetheine binding"/>
    <property type="evidence" value="ECO:0007669"/>
    <property type="project" value="TreeGrafter"/>
</dbReference>
<dbReference type="InterPro" id="IPR045851">
    <property type="entry name" value="AMP-bd_C_sf"/>
</dbReference>
<feature type="domain" description="Carrier" evidence="4">
    <location>
        <begin position="564"/>
        <end position="638"/>
    </location>
</feature>
<feature type="domain" description="Carrier" evidence="4">
    <location>
        <begin position="1672"/>
        <end position="1749"/>
    </location>
</feature>
<dbReference type="NCBIfam" id="TIGR01733">
    <property type="entry name" value="AA-adenyl-dom"/>
    <property type="match status" value="2"/>
</dbReference>
<dbReference type="InterPro" id="IPR009081">
    <property type="entry name" value="PP-bd_ACP"/>
</dbReference>
<name>A0A077PDA7_XENBV</name>
<organism evidence="5 6">
    <name type="scientific">Xenorhabdus bovienii str. oregonense</name>
    <dbReference type="NCBI Taxonomy" id="1398202"/>
    <lineage>
        <taxon>Bacteria</taxon>
        <taxon>Pseudomonadati</taxon>
        <taxon>Pseudomonadota</taxon>
        <taxon>Gammaproteobacteria</taxon>
        <taxon>Enterobacterales</taxon>
        <taxon>Morganellaceae</taxon>
        <taxon>Xenorhabdus</taxon>
    </lineage>
</organism>
<dbReference type="Proteomes" id="UP000028483">
    <property type="component" value="Unassembled WGS sequence"/>
</dbReference>
<accession>A0A077PDA7</accession>
<dbReference type="InterPro" id="IPR023213">
    <property type="entry name" value="CAT-like_dom_sf"/>
</dbReference>
<proteinExistence type="predicted"/>
<dbReference type="GO" id="GO:0043041">
    <property type="term" value="P:amino acid activation for nonribosomal peptide biosynthetic process"/>
    <property type="evidence" value="ECO:0007669"/>
    <property type="project" value="TreeGrafter"/>
</dbReference>
<evidence type="ECO:0000313" key="5">
    <source>
        <dbReference type="EMBL" id="CDH07726.1"/>
    </source>
</evidence>
<dbReference type="HOGENOM" id="CLU_000022_0_9_6"/>
<comment type="caution">
    <text evidence="5">The sequence shown here is derived from an EMBL/GenBank/DDBJ whole genome shotgun (WGS) entry which is preliminary data.</text>
</comment>
<dbReference type="Pfam" id="PF00668">
    <property type="entry name" value="Condensation"/>
    <property type="match status" value="2"/>
</dbReference>
<dbReference type="NCBIfam" id="NF003417">
    <property type="entry name" value="PRK04813.1"/>
    <property type="match status" value="2"/>
</dbReference>
<dbReference type="EMBL" id="CBSX010000213">
    <property type="protein sequence ID" value="CDH07726.1"/>
    <property type="molecule type" value="Genomic_DNA"/>
</dbReference>
<dbReference type="FunFam" id="3.40.50.980:FF:000002">
    <property type="entry name" value="Enterobactin synthetase component F"/>
    <property type="match status" value="1"/>
</dbReference>
<dbReference type="SUPFAM" id="SSF47336">
    <property type="entry name" value="ACP-like"/>
    <property type="match status" value="2"/>
</dbReference>
<dbReference type="InterPro" id="IPR010071">
    <property type="entry name" value="AA_adenyl_dom"/>
</dbReference>
<dbReference type="InterPro" id="IPR025110">
    <property type="entry name" value="AMP-bd_C"/>
</dbReference>
<keyword evidence="2" id="KW-0596">Phosphopantetheine</keyword>
<dbReference type="FunFam" id="2.30.38.10:FF:000001">
    <property type="entry name" value="Non-ribosomal peptide synthetase PvdI"/>
    <property type="match status" value="1"/>
</dbReference>
<comment type="cofactor">
    <cofactor evidence="1">
        <name>pantetheine 4'-phosphate</name>
        <dbReference type="ChEBI" id="CHEBI:47942"/>
    </cofactor>
</comment>
<dbReference type="FunFam" id="3.40.50.980:FF:000001">
    <property type="entry name" value="Non-ribosomal peptide synthetase"/>
    <property type="match status" value="2"/>
</dbReference>
<sequence>MLNQLLSENQSRAPKDISLNCCIHELFERQVEKTPDAVAVRFGEQSLSYAELNRRANRLAHHIRRHYFSPYQYGGDDVFSVGICLDRGIEAIIAVIGVLKAGAAYVPIDLSYPVERQSYILSDSSVSVVISRGEIIRSLPDSIACIDWDQHDFSRCGECEACAASIVNGESASGCTAENLAVTCTLQDLAYLIYTSGSTGNPKGVCMPHQALVNLLVWQIHSQGDSVHKKTLQFSPLSFDVSFQEIFSTLASGGELVLISNRLRLDSLALLSFITAQQVERIFLPYVALNSLAVAAVAEDCYPVSLTDVVTAGEQLVVTTAIRQFFNTLPHCRLHNHYGPSETHVVTAYTLEGRADDWPVLPSIGVPIDNVEIYLLDAENHALVDDTPAELCVAGIPLAYGYHKRSEETAARFVEIAVDGGAPKRLYRTGDLARWRQDGLLEILGRMDFQIKIRGHRVELGEIEARLMKHPAVRDAVVLAQGESAEDKRLVGFVIAAERALQRQSRESVKESIQRLINDAVPDYMRLAAIVIVSGFPLSASGKIDRKSFPVITFDEFTAQDVEPPKNALEQTLVEVWSELLGVKNIGRNAHFFNLGGHSLLTLKMVLALRRRGLFVDGYTLYQYPVLSELATQLQVSDPQETCSDMAERSMVEASAWAQLSQKEIDVLTAVIPGGLANIQDIYPLGALQQGMIYHYLTNLAGDPYVLWQIVRFRNADLLHAYVDALRGTIARHDAFRVSVHYEGLSQPVQVVWRDAELTVEELKPTMDCDDPLVILKQHCDPAMLRFDITKAPLQRCLYCYDPKRDEWVLLHLIHHMTVDHTTVEKMQQEIEAQLRSEPPAPIAPISFRQVNADLFCATGAEAQKAFFDAMLRDYVPTPAPFGAGEYLGGNAVVVEAWRPLQERLCSQIRQQAKAHGVSAAAVFHLAWAKVIACLTGCNDVVFGTVLLGRMFAGENAENIMGLFINTLPIRVRLDNLAVFECLWNAQDTLTQLVRHEQAPLALAQKSVQTQGTAPLFTSLLNYRHSEVRNIPSADPFQAMNPSSINGVSYSGSMERTHYPVSVNIDDFTNDFVINAQAEQGLDPELICDYFQTALQEIVAALESAPERRMGRIHVLPAQEKDKLLWQWNQTTSDFPRQACLHTLIEEQARRTPDAIAVVFEDQVLSYAQLNQKANQLARFLREDLHVGPDTLVGVCVERSMEMVVALLAVLKAGGAYVPLDPHYPAERLDYMLHDAAPRALLSHGAVPAVVRALLERYAMSANISVIDLKADASQWSGQNSDDLHPADNGLTSSHLAYVIYTSGSTGRPKGVMNQHVGVVNRLVWMQKAYRLNANDAVLQKTPFSFDVSVWEFFWPLMYGARLVVAKPEGHKDPAYLSALIQEHRITTLHFVPSMLSAFLDQVPPEVSDCLQRVFCSGEALPAHSVHRFRERFAKVELHNLYGPTEAAIDVTAWNCCLDETDGLIPENVIPIGKPIDNIQLYILDAYGQPCPVGVAGELHIAGVGVARGYLNQPELTAEKFIRDPFSPVLNGVMYRTGDLARYLPGGDIEYLGRNDFQVKLRGFRIELGEVEAALLSHDSVKECVVLVREDVPGDARLVAYVTPASGYTDQVQEERNQTLRAHLQTNLPPFMMPSNLLWLDTFPLTANGKLDRKALPSPADAPMGQTITAQPPQEGTETRLAQLWAELLNLNTNAIGRQSHFFEAGGHSLLAVALMARIQQAFSVSLLLSAIVEHLDLASQAELIETEIEKGNAARENGDRAHLTEPIEPTPVEQIRALPTQKAIYKAVKLNPQDLSNNSFLALSFDDDVEPDLKQLRNLLQSVFSRHESLRAQFILTGDELSLRPAKRFLFRLEKRQTLGSLEEDLRDFIRPFSLEDGMNVRGRWVVDGRYPLLLLDFSHACIDGSGLMQILSELATENDPAPSGTRLATYAELFYSREFAALRQEHADFWRTQLQDWSPLVHAQDTESVTHTCLITLDDGLKGQIETFTSRLKISVPEFFMAAFLLFKARLDYQPAQFHPHDQLTSMIFHGRDRLDQQTVIAPLMSVLPVRVRLRGETMEPEMLHEVSTAVREACRHYLFDAEELTVRYPALAKQALSPTSFFGYFQKEGFDGRIAGSLCRQLETPNVAGGQSHWKLTCEIAEHTTGFDVHLEALSFRTGSDAGNWEALFKSILQSALSVE</sequence>
<dbReference type="Gene3D" id="3.40.50.12780">
    <property type="entry name" value="N-terminal domain of ligase-like"/>
    <property type="match status" value="1"/>
</dbReference>
<dbReference type="PROSITE" id="PS50075">
    <property type="entry name" value="CARRIER"/>
    <property type="match status" value="2"/>
</dbReference>
<dbReference type="CDD" id="cd19544">
    <property type="entry name" value="E-C_NRPS"/>
    <property type="match status" value="1"/>
</dbReference>
<reference evidence="5" key="1">
    <citation type="submission" date="2013-07" db="EMBL/GenBank/DDBJ databases">
        <title>Sub-species coevolution in mutualistic symbiosis.</title>
        <authorList>
            <person name="Murfin K."/>
            <person name="Klassen J."/>
            <person name="Lee M."/>
            <person name="Forst S."/>
            <person name="Stock P."/>
            <person name="Goodrich-Blair H."/>
        </authorList>
    </citation>
    <scope>NUCLEOTIDE SEQUENCE [LARGE SCALE GENOMIC DNA]</scope>
    <source>
        <strain evidence="5">Oregonense</strain>
    </source>
</reference>
<dbReference type="Gene3D" id="3.30.300.30">
    <property type="match status" value="2"/>
</dbReference>
<dbReference type="Gene3D" id="1.10.1200.10">
    <property type="entry name" value="ACP-like"/>
    <property type="match status" value="2"/>
</dbReference>
<evidence type="ECO:0000259" key="4">
    <source>
        <dbReference type="PROSITE" id="PS50075"/>
    </source>
</evidence>
<dbReference type="InterPro" id="IPR036736">
    <property type="entry name" value="ACP-like_sf"/>
</dbReference>
<dbReference type="PANTHER" id="PTHR45527">
    <property type="entry name" value="NONRIBOSOMAL PEPTIDE SYNTHETASE"/>
    <property type="match status" value="1"/>
</dbReference>
<dbReference type="PANTHER" id="PTHR45527:SF1">
    <property type="entry name" value="FATTY ACID SYNTHASE"/>
    <property type="match status" value="1"/>
</dbReference>
<dbReference type="RefSeq" id="WP_038253155.1">
    <property type="nucleotide sequence ID" value="NZ_CAWLUU010000044.1"/>
</dbReference>
<dbReference type="Pfam" id="PF00501">
    <property type="entry name" value="AMP-binding"/>
    <property type="match status" value="2"/>
</dbReference>
<keyword evidence="3" id="KW-0597">Phosphoprotein</keyword>
<dbReference type="GO" id="GO:0044550">
    <property type="term" value="P:secondary metabolite biosynthetic process"/>
    <property type="evidence" value="ECO:0007669"/>
    <property type="project" value="UniProtKB-ARBA"/>
</dbReference>
<dbReference type="FunFam" id="3.40.50.12780:FF:000012">
    <property type="entry name" value="Non-ribosomal peptide synthetase"/>
    <property type="match status" value="1"/>
</dbReference>
<dbReference type="InterPro" id="IPR020845">
    <property type="entry name" value="AMP-binding_CS"/>
</dbReference>
<dbReference type="Gene3D" id="3.40.50.980">
    <property type="match status" value="2"/>
</dbReference>
<protein>
    <recommendedName>
        <fullName evidence="4">Carrier domain-containing protein</fullName>
    </recommendedName>
</protein>
<dbReference type="GO" id="GO:0003824">
    <property type="term" value="F:catalytic activity"/>
    <property type="evidence" value="ECO:0007669"/>
    <property type="project" value="InterPro"/>
</dbReference>
<evidence type="ECO:0000313" key="6">
    <source>
        <dbReference type="Proteomes" id="UP000028483"/>
    </source>
</evidence>
<dbReference type="InterPro" id="IPR042099">
    <property type="entry name" value="ANL_N_sf"/>
</dbReference>
<dbReference type="FunFam" id="3.30.300.30:FF:000010">
    <property type="entry name" value="Enterobactin synthetase component F"/>
    <property type="match status" value="1"/>
</dbReference>
<dbReference type="Gene3D" id="3.30.559.30">
    <property type="entry name" value="Nonribosomal peptide synthetase, condensation domain"/>
    <property type="match status" value="2"/>
</dbReference>
<dbReference type="FunFam" id="3.30.300.30:FF:000015">
    <property type="entry name" value="Nonribosomal peptide synthase SidD"/>
    <property type="match status" value="1"/>
</dbReference>
<gene>
    <name evidence="5" type="ORF">XBO1_480091</name>
</gene>
<dbReference type="PROSITE" id="PS00455">
    <property type="entry name" value="AMP_BINDING"/>
    <property type="match status" value="2"/>
</dbReference>
<dbReference type="Pfam" id="PF00550">
    <property type="entry name" value="PP-binding"/>
    <property type="match status" value="2"/>
</dbReference>
<evidence type="ECO:0000256" key="1">
    <source>
        <dbReference type="ARBA" id="ARBA00001957"/>
    </source>
</evidence>
<dbReference type="SUPFAM" id="SSF56801">
    <property type="entry name" value="Acetyl-CoA synthetase-like"/>
    <property type="match status" value="2"/>
</dbReference>
<dbReference type="SUPFAM" id="SSF52777">
    <property type="entry name" value="CoA-dependent acyltransferases"/>
    <property type="match status" value="4"/>
</dbReference>
<dbReference type="InterPro" id="IPR000873">
    <property type="entry name" value="AMP-dep_synth/lig_dom"/>
</dbReference>
<dbReference type="Gene3D" id="3.30.559.10">
    <property type="entry name" value="Chloramphenicol acetyltransferase-like domain"/>
    <property type="match status" value="2"/>
</dbReference>
<evidence type="ECO:0000256" key="3">
    <source>
        <dbReference type="ARBA" id="ARBA00022553"/>
    </source>
</evidence>